<evidence type="ECO:0000313" key="10">
    <source>
        <dbReference type="EMBL" id="KKH22596.1"/>
    </source>
</evidence>
<comment type="caution">
    <text evidence="13">The sequence shown here is derived from an EMBL/GenBank/DDBJ whole genome shotgun (WGS) entry which is preliminary data.</text>
</comment>
<evidence type="ECO:0000313" key="22">
    <source>
        <dbReference type="Proteomes" id="UP000034672"/>
    </source>
</evidence>
<gene>
    <name evidence="11" type="ORF">DU37_05335</name>
    <name evidence="7" type="ORF">DU42_07570</name>
    <name evidence="8" type="ORF">DU44_08470</name>
    <name evidence="1" type="ORF">DU46_00615</name>
    <name evidence="10" type="ORF">DU48_05135</name>
    <name evidence="6" type="ORF">DU51_19100</name>
    <name evidence="4" type="ORF">DU57_05565</name>
    <name evidence="3" type="ORF">DU59_03555</name>
    <name evidence="2" type="ORF">DU61_00065</name>
    <name evidence="5" type="ORF">DU62_17510</name>
    <name evidence="9" type="ORF">DU65_08510</name>
    <name evidence="12" type="ORF">DU71_11775</name>
    <name evidence="13" type="ORF">DU72_09075</name>
</gene>
<dbReference type="EMBL" id="JJQC01000073">
    <property type="protein sequence ID" value="KKH21971.1"/>
    <property type="molecule type" value="Genomic_DNA"/>
</dbReference>
<dbReference type="PATRIC" id="fig|2209.44.peg.1213"/>
<dbReference type="EMBL" id="JJQB01000029">
    <property type="protein sequence ID" value="KKH22596.1"/>
    <property type="molecule type" value="Genomic_DNA"/>
</dbReference>
<dbReference type="EMBL" id="JJPQ01000157">
    <property type="protein sequence ID" value="KKG78419.1"/>
    <property type="molecule type" value="Genomic_DNA"/>
</dbReference>
<evidence type="ECO:0000313" key="12">
    <source>
        <dbReference type="EMBL" id="KKH35679.1"/>
    </source>
</evidence>
<evidence type="ECO:0000313" key="2">
    <source>
        <dbReference type="EMBL" id="KKG78419.1"/>
    </source>
</evidence>
<organism evidence="13 18">
    <name type="scientific">Methanosarcina mazei</name>
    <name type="common">Methanosarcina frisia</name>
    <dbReference type="NCBI Taxonomy" id="2209"/>
    <lineage>
        <taxon>Archaea</taxon>
        <taxon>Methanobacteriati</taxon>
        <taxon>Methanobacteriota</taxon>
        <taxon>Stenosarchaea group</taxon>
        <taxon>Methanomicrobia</taxon>
        <taxon>Methanosarcinales</taxon>
        <taxon>Methanosarcinaceae</taxon>
        <taxon>Methanosarcina</taxon>
    </lineage>
</organism>
<dbReference type="Proteomes" id="UP000034409">
    <property type="component" value="Unassembled WGS sequence"/>
</dbReference>
<evidence type="ECO:0000313" key="19">
    <source>
        <dbReference type="Proteomes" id="UP000034338"/>
    </source>
</evidence>
<evidence type="ECO:0000313" key="23">
    <source>
        <dbReference type="Proteomes" id="UP000034733"/>
    </source>
</evidence>
<dbReference type="Proteomes" id="UP000034259">
    <property type="component" value="Unassembled WGS sequence"/>
</dbReference>
<dbReference type="EMBL" id="JJQA01000117">
    <property type="protein sequence ID" value="KKH13519.1"/>
    <property type="molecule type" value="Genomic_DNA"/>
</dbReference>
<evidence type="ECO:0000313" key="25">
    <source>
        <dbReference type="Proteomes" id="UP000034944"/>
    </source>
</evidence>
<accession>A0A0F8NZ89</accession>
<evidence type="ECO:0000313" key="3">
    <source>
        <dbReference type="EMBL" id="KKG84961.1"/>
    </source>
</evidence>
<dbReference type="EMBL" id="JJPZ01000158">
    <property type="protein sequence ID" value="KKH06368.1"/>
    <property type="molecule type" value="Genomic_DNA"/>
</dbReference>
<dbReference type="Proteomes" id="UP000034733">
    <property type="component" value="Unassembled WGS sequence"/>
</dbReference>
<dbReference type="EMBL" id="JJPX01000079">
    <property type="protein sequence ID" value="KKH10470.1"/>
    <property type="molecule type" value="Genomic_DNA"/>
</dbReference>
<evidence type="ECO:0000313" key="20">
    <source>
        <dbReference type="Proteomes" id="UP000034387"/>
    </source>
</evidence>
<evidence type="ECO:0000313" key="24">
    <source>
        <dbReference type="Proteomes" id="UP000034820"/>
    </source>
</evidence>
<dbReference type="EMBL" id="JJPY01000064">
    <property type="protein sequence ID" value="KKH08818.1"/>
    <property type="molecule type" value="Genomic_DNA"/>
</dbReference>
<name>A0A0F8NZ89_METMZ</name>
<evidence type="ECO:0000313" key="1">
    <source>
        <dbReference type="EMBL" id="KKG68930.1"/>
    </source>
</evidence>
<evidence type="ECO:0000313" key="5">
    <source>
        <dbReference type="EMBL" id="KKH06368.1"/>
    </source>
</evidence>
<evidence type="ECO:0000313" key="21">
    <source>
        <dbReference type="Proteomes" id="UP000034409"/>
    </source>
</evidence>
<evidence type="ECO:0000313" key="7">
    <source>
        <dbReference type="EMBL" id="KKH10470.1"/>
    </source>
</evidence>
<dbReference type="Proteomes" id="UP000034820">
    <property type="component" value="Unassembled WGS sequence"/>
</dbReference>
<evidence type="ECO:0000313" key="9">
    <source>
        <dbReference type="EMBL" id="KKH21971.1"/>
    </source>
</evidence>
<dbReference type="Proteomes" id="UP000033889">
    <property type="component" value="Unassembled WGS sequence"/>
</dbReference>
<dbReference type="Proteomes" id="UP000034950">
    <property type="component" value="Unassembled WGS sequence"/>
</dbReference>
<evidence type="ECO:0000313" key="4">
    <source>
        <dbReference type="EMBL" id="KKG86496.1"/>
    </source>
</evidence>
<proteinExistence type="predicted"/>
<evidence type="ECO:0000313" key="26">
    <source>
        <dbReference type="Proteomes" id="UP000034950"/>
    </source>
</evidence>
<dbReference type="Proteomes" id="UP000033987">
    <property type="component" value="Unassembled WGS sequence"/>
</dbReference>
<dbReference type="EMBL" id="JJQK01000026">
    <property type="protein sequence ID" value="KKH55823.1"/>
    <property type="molecule type" value="Genomic_DNA"/>
</dbReference>
<protein>
    <submittedName>
        <fullName evidence="13">Uncharacterized protein</fullName>
    </submittedName>
</protein>
<evidence type="ECO:0000313" key="13">
    <source>
        <dbReference type="EMBL" id="KKH55823.1"/>
    </source>
</evidence>
<sequence length="66" mass="8032">MGNKNWFWDKLYLKEFQYSAYLKKKIHKLSVEVLEERKEVEKTNKSTTNEKNLELIILWIISKSNL</sequence>
<dbReference type="Proteomes" id="UP000034074">
    <property type="component" value="Unassembled WGS sequence"/>
</dbReference>
<dbReference type="Proteomes" id="UP000034338">
    <property type="component" value="Unassembled WGS sequence"/>
</dbReference>
<dbReference type="EMBL" id="JJPN01000144">
    <property type="protein sequence ID" value="KKG68930.1"/>
    <property type="molecule type" value="Genomic_DNA"/>
</dbReference>
<dbReference type="Proteomes" id="UP000034387">
    <property type="component" value="Unassembled WGS sequence"/>
</dbReference>
<evidence type="ECO:0000313" key="6">
    <source>
        <dbReference type="EMBL" id="KKH08818.1"/>
    </source>
</evidence>
<evidence type="ECO:0000313" key="14">
    <source>
        <dbReference type="Proteomes" id="UP000033889"/>
    </source>
</evidence>
<evidence type="ECO:0000313" key="8">
    <source>
        <dbReference type="EMBL" id="KKH13519.1"/>
    </source>
</evidence>
<dbReference type="Proteomes" id="UP000034944">
    <property type="component" value="Unassembled WGS sequence"/>
</dbReference>
<dbReference type="EMBL" id="JJQI01000118">
    <property type="protein sequence ID" value="KKH35679.1"/>
    <property type="molecule type" value="Genomic_DNA"/>
</dbReference>
<dbReference type="Proteomes" id="UP000034064">
    <property type="component" value="Unassembled WGS sequence"/>
</dbReference>
<dbReference type="AlphaFoldDB" id="A0A0F8NZ89"/>
<dbReference type="EMBL" id="JJPS01000214">
    <property type="protein sequence ID" value="KKG84961.1"/>
    <property type="molecule type" value="Genomic_DNA"/>
</dbReference>
<evidence type="ECO:0000313" key="17">
    <source>
        <dbReference type="Proteomes" id="UP000034074"/>
    </source>
</evidence>
<evidence type="ECO:0000313" key="11">
    <source>
        <dbReference type="EMBL" id="KKH33166.1"/>
    </source>
</evidence>
<evidence type="ECO:0000313" key="16">
    <source>
        <dbReference type="Proteomes" id="UP000034064"/>
    </source>
</evidence>
<reference evidence="14 15" key="1">
    <citation type="journal article" date="2015" name="ISME J.">
        <title>Genomic and phenotypic differentiation among Methanosarcina mazei populations from Columbia River sediment.</title>
        <authorList>
            <person name="Youngblut N.D."/>
            <person name="Wirth J.S."/>
            <person name="Henriksen J.R."/>
            <person name="Smith M."/>
            <person name="Simon H."/>
            <person name="Metcalf W.W."/>
            <person name="Whitaker R.J."/>
        </authorList>
    </citation>
    <scope>NUCLEOTIDE SEQUENCE [LARGE SCALE GENOMIC DNA]</scope>
    <source>
        <strain evidence="8 16">1.F.A.1A.3</strain>
        <strain evidence="10 23">1.F.A.1B.3</strain>
        <strain evidence="9 15">1.F.A.1B.4</strain>
        <strain evidence="11 19">1.H.A.0.1</strain>
        <strain evidence="12 22">1.H.A.1A.4</strain>
        <strain evidence="13 18">1.H.A.2.1</strain>
        <strain evidence="1 17">3.H.A.1A.2</strain>
        <strain evidence="2 14">3.H.A.2.5</strain>
        <strain evidence="4 26">3.H.A.2.6</strain>
        <strain evidence="3 21">3.H.A.2.8</strain>
        <strain evidence="7 20">3.H.M.2.7</strain>
        <strain evidence="6 24">3.H.T.1A.1</strain>
        <strain evidence="5 25">3.H.T.1A.2</strain>
    </source>
</reference>
<dbReference type="EMBL" id="JJPR01000090">
    <property type="protein sequence ID" value="KKG86496.1"/>
    <property type="molecule type" value="Genomic_DNA"/>
</dbReference>
<dbReference type="EMBL" id="JJQF01000036">
    <property type="protein sequence ID" value="KKH33166.1"/>
    <property type="molecule type" value="Genomic_DNA"/>
</dbReference>
<evidence type="ECO:0000313" key="18">
    <source>
        <dbReference type="Proteomes" id="UP000034259"/>
    </source>
</evidence>
<evidence type="ECO:0000313" key="15">
    <source>
        <dbReference type="Proteomes" id="UP000033987"/>
    </source>
</evidence>
<dbReference type="Proteomes" id="UP000034672">
    <property type="component" value="Unassembled WGS sequence"/>
</dbReference>